<evidence type="ECO:0000256" key="3">
    <source>
        <dbReference type="ARBA" id="ARBA00013273"/>
    </source>
</evidence>
<reference evidence="18 19" key="1">
    <citation type="journal article" date="2011" name="Stand. Genomic Sci.">
        <title>Complete genome sequence of Syntrophobotulus glycolicus type strain (FlGlyR).</title>
        <authorList>
            <person name="Han C."/>
            <person name="Mwirichia R."/>
            <person name="Chertkov O."/>
            <person name="Held B."/>
            <person name="Lapidus A."/>
            <person name="Nolan M."/>
            <person name="Lucas S."/>
            <person name="Hammon N."/>
            <person name="Deshpande S."/>
            <person name="Cheng J.F."/>
            <person name="Tapia R."/>
            <person name="Goodwin L."/>
            <person name="Pitluck S."/>
            <person name="Huntemann M."/>
            <person name="Liolios K."/>
            <person name="Ivanova N."/>
            <person name="Pagani I."/>
            <person name="Mavromatis K."/>
            <person name="Ovchinikova G."/>
            <person name="Pati A."/>
            <person name="Chen A."/>
            <person name="Palaniappan K."/>
            <person name="Land M."/>
            <person name="Hauser L."/>
            <person name="Brambilla E.M."/>
            <person name="Rohde M."/>
            <person name="Spring S."/>
            <person name="Sikorski J."/>
            <person name="Goker M."/>
            <person name="Woyke T."/>
            <person name="Bristow J."/>
            <person name="Eisen J.A."/>
            <person name="Markowitz V."/>
            <person name="Hugenholtz P."/>
            <person name="Kyrpides N.C."/>
            <person name="Klenk H.P."/>
            <person name="Detter J.C."/>
        </authorList>
    </citation>
    <scope>NUCLEOTIDE SEQUENCE [LARGE SCALE GENOMIC DNA]</scope>
    <source>
        <strain evidence="19">DSM 8271 / FlGlyR</strain>
    </source>
</reference>
<dbReference type="FunFam" id="3.40.50.12160:FF:000004">
    <property type="entry name" value="Threonylcarbamoyladenosine tRNA methylthiotransferase MtaB"/>
    <property type="match status" value="1"/>
</dbReference>
<keyword evidence="9" id="KW-0479">Metal-binding</keyword>
<dbReference type="AlphaFoldDB" id="F0SVE5"/>
<dbReference type="FunFam" id="3.80.30.20:FF:000001">
    <property type="entry name" value="tRNA-2-methylthio-N(6)-dimethylallyladenosine synthase 2"/>
    <property type="match status" value="1"/>
</dbReference>
<evidence type="ECO:0000256" key="1">
    <source>
        <dbReference type="ARBA" id="ARBA00001966"/>
    </source>
</evidence>
<dbReference type="PANTHER" id="PTHR11918">
    <property type="entry name" value="RADICAL SAM PROTEINS"/>
    <property type="match status" value="1"/>
</dbReference>
<dbReference type="InterPro" id="IPR005839">
    <property type="entry name" value="Methylthiotransferase"/>
</dbReference>
<feature type="domain" description="MTTase N-terminal" evidence="16">
    <location>
        <begin position="14"/>
        <end position="126"/>
    </location>
</feature>
<dbReference type="KEGG" id="sgy:Sgly_2433"/>
<evidence type="ECO:0000256" key="2">
    <source>
        <dbReference type="ARBA" id="ARBA00002399"/>
    </source>
</evidence>
<accession>F0SVE5</accession>
<dbReference type="InterPro" id="IPR006467">
    <property type="entry name" value="MiaB-like_bact"/>
</dbReference>
<dbReference type="EMBL" id="CP002547">
    <property type="protein sequence ID" value="ADY56718.1"/>
    <property type="molecule type" value="Genomic_DNA"/>
</dbReference>
<keyword evidence="11" id="KW-0411">Iron-sulfur</keyword>
<evidence type="ECO:0000256" key="8">
    <source>
        <dbReference type="ARBA" id="ARBA00022694"/>
    </source>
</evidence>
<dbReference type="InterPro" id="IPR020612">
    <property type="entry name" value="Methylthiotransferase_CS"/>
</dbReference>
<dbReference type="NCBIfam" id="TIGR01579">
    <property type="entry name" value="MiaB-like-C"/>
    <property type="match status" value="1"/>
</dbReference>
<keyword evidence="19" id="KW-1185">Reference proteome</keyword>
<dbReference type="PROSITE" id="PS51918">
    <property type="entry name" value="RADICAL_SAM"/>
    <property type="match status" value="1"/>
</dbReference>
<dbReference type="InterPro" id="IPR007197">
    <property type="entry name" value="rSAM"/>
</dbReference>
<organism evidence="18 19">
    <name type="scientific">Syntrophobotulus glycolicus (strain DSM 8271 / FlGlyR)</name>
    <dbReference type="NCBI Taxonomy" id="645991"/>
    <lineage>
        <taxon>Bacteria</taxon>
        <taxon>Bacillati</taxon>
        <taxon>Bacillota</taxon>
        <taxon>Clostridia</taxon>
        <taxon>Eubacteriales</taxon>
        <taxon>Desulfitobacteriaceae</taxon>
        <taxon>Syntrophobotulus</taxon>
    </lineage>
</organism>
<dbReference type="Proteomes" id="UP000007488">
    <property type="component" value="Chromosome"/>
</dbReference>
<dbReference type="Pfam" id="PF04055">
    <property type="entry name" value="Radical_SAM"/>
    <property type="match status" value="1"/>
</dbReference>
<evidence type="ECO:0000256" key="11">
    <source>
        <dbReference type="ARBA" id="ARBA00023014"/>
    </source>
</evidence>
<dbReference type="SUPFAM" id="SSF102114">
    <property type="entry name" value="Radical SAM enzymes"/>
    <property type="match status" value="1"/>
</dbReference>
<evidence type="ECO:0000256" key="10">
    <source>
        <dbReference type="ARBA" id="ARBA00023004"/>
    </source>
</evidence>
<dbReference type="Gene3D" id="3.80.30.20">
    <property type="entry name" value="tm_1862 like domain"/>
    <property type="match status" value="1"/>
</dbReference>
<dbReference type="InterPro" id="IPR006638">
    <property type="entry name" value="Elp3/MiaA/NifB-like_rSAM"/>
</dbReference>
<comment type="catalytic activity">
    <reaction evidence="13">
        <text>N(6)-L-threonylcarbamoyladenosine(37) in tRNA + (sulfur carrier)-SH + AH2 + 2 S-adenosyl-L-methionine = 2-methylsulfanyl-N(6)-L-threonylcarbamoyladenosine(37) in tRNA + (sulfur carrier)-H + 5'-deoxyadenosine + L-methionine + A + S-adenosyl-L-homocysteine + 2 H(+)</text>
        <dbReference type="Rhea" id="RHEA:37075"/>
        <dbReference type="Rhea" id="RHEA-COMP:10163"/>
        <dbReference type="Rhea" id="RHEA-COMP:11092"/>
        <dbReference type="Rhea" id="RHEA-COMP:14737"/>
        <dbReference type="Rhea" id="RHEA-COMP:14739"/>
        <dbReference type="ChEBI" id="CHEBI:13193"/>
        <dbReference type="ChEBI" id="CHEBI:15378"/>
        <dbReference type="ChEBI" id="CHEBI:17319"/>
        <dbReference type="ChEBI" id="CHEBI:17499"/>
        <dbReference type="ChEBI" id="CHEBI:29917"/>
        <dbReference type="ChEBI" id="CHEBI:57844"/>
        <dbReference type="ChEBI" id="CHEBI:57856"/>
        <dbReference type="ChEBI" id="CHEBI:59789"/>
        <dbReference type="ChEBI" id="CHEBI:64428"/>
        <dbReference type="ChEBI" id="CHEBI:74418"/>
        <dbReference type="ChEBI" id="CHEBI:74420"/>
        <dbReference type="EC" id="2.8.4.5"/>
    </reaction>
</comment>
<keyword evidence="5" id="KW-0963">Cytoplasm</keyword>
<evidence type="ECO:0000256" key="14">
    <source>
        <dbReference type="ARBA" id="ARBA00061574"/>
    </source>
</evidence>
<dbReference type="GO" id="GO:0035598">
    <property type="term" value="F:tRNA (N(6)-L-threonylcarbamoyladenosine(37)-C(2))-methylthiotransferase activity"/>
    <property type="evidence" value="ECO:0007669"/>
    <property type="project" value="UniProtKB-EC"/>
</dbReference>
<keyword evidence="4" id="KW-0004">4Fe-4S</keyword>
<dbReference type="OrthoDB" id="9805215at2"/>
<keyword evidence="7" id="KW-0949">S-adenosyl-L-methionine</keyword>
<protein>
    <recommendedName>
        <fullName evidence="15">Threonylcarbamoyladenosine tRNA methylthiotransferase MtaB</fullName>
        <ecNumber evidence="3">2.8.4.5</ecNumber>
    </recommendedName>
    <alternativeName>
        <fullName evidence="12">tRNA-t(6)A37 methylthiotransferase</fullName>
    </alternativeName>
</protein>
<evidence type="ECO:0000256" key="6">
    <source>
        <dbReference type="ARBA" id="ARBA00022679"/>
    </source>
</evidence>
<evidence type="ECO:0000256" key="5">
    <source>
        <dbReference type="ARBA" id="ARBA00022490"/>
    </source>
</evidence>
<dbReference type="NCBIfam" id="TIGR00089">
    <property type="entry name" value="MiaB/RimO family radical SAM methylthiotransferase"/>
    <property type="match status" value="1"/>
</dbReference>
<evidence type="ECO:0000256" key="9">
    <source>
        <dbReference type="ARBA" id="ARBA00022723"/>
    </source>
</evidence>
<proteinExistence type="inferred from homology"/>
<dbReference type="InterPro" id="IPR013848">
    <property type="entry name" value="Methylthiotransferase_N"/>
</dbReference>
<dbReference type="SMART" id="SM00729">
    <property type="entry name" value="Elp3"/>
    <property type="match status" value="1"/>
</dbReference>
<feature type="domain" description="Radical SAM core" evidence="17">
    <location>
        <begin position="161"/>
        <end position="400"/>
    </location>
</feature>
<name>F0SVE5_SYNGF</name>
<evidence type="ECO:0000256" key="12">
    <source>
        <dbReference type="ARBA" id="ARBA00031213"/>
    </source>
</evidence>
<dbReference type="SFLD" id="SFLDS00029">
    <property type="entry name" value="Radical_SAM"/>
    <property type="match status" value="1"/>
</dbReference>
<dbReference type="InterPro" id="IPR023404">
    <property type="entry name" value="rSAM_horseshoe"/>
</dbReference>
<dbReference type="EC" id="2.8.4.5" evidence="3"/>
<dbReference type="SFLD" id="SFLDG01061">
    <property type="entry name" value="methylthiotransferase"/>
    <property type="match status" value="1"/>
</dbReference>
<sequence>MMDDRNLSKISRKKKVFLATLGCKVNQSESEALAQLFADHGYDVVEDKENPDIIVINTCTVTGTGSSKSRKLIRRMIKEHPQSFIAVMGCYSQLNPEVVAALEGVDLVLGTKDRLTILEHLEKSWFGHIGSIEAGGKRSALKAVTQYDDQPEYEEMPLVKQESRGRAMIKIQDGCNQFCSYCIVPLARGPSRSRPPEKIEEEARMLLRGGYKELVLTGIHIGVYGRDWNRGGETGKDTGDELGCLLDRIAGLPGLARLRLGSIEPKEISSGLLQVIAKNQKVVCPHFHIPLQSGSDSVLKRMRRPYTTAEYWDLLDRIRSRFPQAAISADVMTGFPGETREEHTESMEFIQKCRLADLHVFPYSRRPGTPAADLGGQIEKREKTVRAKELLELGKTSRENYVSSWIKEEIEVLVEKIAATGNARGYTANYIEVEIPAELNFGDWKIGDIIRVRLEKSMLINEKY</sequence>
<dbReference type="PANTHER" id="PTHR11918:SF45">
    <property type="entry name" value="THREONYLCARBAMOYLADENOSINE TRNA METHYLTHIOTRANSFERASE"/>
    <property type="match status" value="1"/>
</dbReference>
<dbReference type="HOGENOM" id="CLU_018697_1_0_9"/>
<comment type="function">
    <text evidence="2">Catalyzes the methylthiolation of N6-threonylcarbamoyladenosine (t(6)A), leading to the formation of 2-methylthio-N6-threonylcarbamoyladenosine (ms(2)t(6)A) at position 37 in tRNAs that read codons beginning with adenine.</text>
</comment>
<dbReference type="CDD" id="cd01335">
    <property type="entry name" value="Radical_SAM"/>
    <property type="match status" value="1"/>
</dbReference>
<evidence type="ECO:0000313" key="18">
    <source>
        <dbReference type="EMBL" id="ADY56718.1"/>
    </source>
</evidence>
<evidence type="ECO:0000259" key="16">
    <source>
        <dbReference type="PROSITE" id="PS51449"/>
    </source>
</evidence>
<comment type="similarity">
    <text evidence="14">Belongs to the methylthiotransferase family. MtaB subfamily.</text>
</comment>
<dbReference type="InterPro" id="IPR058240">
    <property type="entry name" value="rSAM_sf"/>
</dbReference>
<dbReference type="Pfam" id="PF00919">
    <property type="entry name" value="UPF0004"/>
    <property type="match status" value="1"/>
</dbReference>
<evidence type="ECO:0000256" key="13">
    <source>
        <dbReference type="ARBA" id="ARBA00051661"/>
    </source>
</evidence>
<evidence type="ECO:0000256" key="4">
    <source>
        <dbReference type="ARBA" id="ARBA00022485"/>
    </source>
</evidence>
<dbReference type="Gene3D" id="3.40.50.12160">
    <property type="entry name" value="Methylthiotransferase, N-terminal domain"/>
    <property type="match status" value="1"/>
</dbReference>
<comment type="cofactor">
    <cofactor evidence="1">
        <name>[4Fe-4S] cluster</name>
        <dbReference type="ChEBI" id="CHEBI:49883"/>
    </cofactor>
</comment>
<gene>
    <name evidence="18" type="ordered locus">Sgly_2433</name>
</gene>
<dbReference type="GO" id="GO:0046872">
    <property type="term" value="F:metal ion binding"/>
    <property type="evidence" value="ECO:0007669"/>
    <property type="project" value="UniProtKB-KW"/>
</dbReference>
<keyword evidence="10" id="KW-0408">Iron</keyword>
<evidence type="ECO:0000256" key="15">
    <source>
        <dbReference type="ARBA" id="ARBA00069898"/>
    </source>
</evidence>
<evidence type="ECO:0000259" key="17">
    <source>
        <dbReference type="PROSITE" id="PS51918"/>
    </source>
</evidence>
<dbReference type="PROSITE" id="PS51449">
    <property type="entry name" value="MTTASE_N"/>
    <property type="match status" value="1"/>
</dbReference>
<dbReference type="GO" id="GO:0051539">
    <property type="term" value="F:4 iron, 4 sulfur cluster binding"/>
    <property type="evidence" value="ECO:0007669"/>
    <property type="project" value="UniProtKB-KW"/>
</dbReference>
<dbReference type="PROSITE" id="PS01278">
    <property type="entry name" value="MTTASE_RADICAL"/>
    <property type="match status" value="1"/>
</dbReference>
<keyword evidence="8" id="KW-0819">tRNA processing</keyword>
<dbReference type="InterPro" id="IPR038135">
    <property type="entry name" value="Methylthiotransferase_N_sf"/>
</dbReference>
<dbReference type="SFLD" id="SFLDG01082">
    <property type="entry name" value="B12-binding_domain_containing"/>
    <property type="match status" value="1"/>
</dbReference>
<dbReference type="RefSeq" id="WP_013625583.1">
    <property type="nucleotide sequence ID" value="NC_015172.1"/>
</dbReference>
<evidence type="ECO:0000256" key="7">
    <source>
        <dbReference type="ARBA" id="ARBA00022691"/>
    </source>
</evidence>
<dbReference type="eggNOG" id="COG0621">
    <property type="taxonomic scope" value="Bacteria"/>
</dbReference>
<dbReference type="STRING" id="645991.Sgly_2433"/>
<evidence type="ECO:0000313" key="19">
    <source>
        <dbReference type="Proteomes" id="UP000007488"/>
    </source>
</evidence>
<keyword evidence="6" id="KW-0808">Transferase</keyword>
<reference evidence="19" key="2">
    <citation type="submission" date="2011-02" db="EMBL/GenBank/DDBJ databases">
        <title>The complete genome of Syntrophobotulus glycolicus DSM 8271.</title>
        <authorList>
            <person name="Lucas S."/>
            <person name="Copeland A."/>
            <person name="Lapidus A."/>
            <person name="Bruce D."/>
            <person name="Goodwin L."/>
            <person name="Pitluck S."/>
            <person name="Kyrpides N."/>
            <person name="Mavromatis K."/>
            <person name="Pagani I."/>
            <person name="Ivanova N."/>
            <person name="Mikhailova N."/>
            <person name="Chertkov O."/>
            <person name="Held B."/>
            <person name="Detter J.C."/>
            <person name="Tapia R."/>
            <person name="Han C."/>
            <person name="Land M."/>
            <person name="Hauser L."/>
            <person name="Markowitz V."/>
            <person name="Cheng J.-F."/>
            <person name="Hugenholtz P."/>
            <person name="Woyke T."/>
            <person name="Wu D."/>
            <person name="Spring S."/>
            <person name="Schroeder M."/>
            <person name="Brambilla E."/>
            <person name="Klenk H.-P."/>
            <person name="Eisen J.A."/>
        </authorList>
    </citation>
    <scope>NUCLEOTIDE SEQUENCE [LARGE SCALE GENOMIC DNA]</scope>
    <source>
        <strain evidence="19">DSM 8271 / FlGlyR</strain>
    </source>
</reference>